<feature type="domain" description="PAS" evidence="1">
    <location>
        <begin position="407"/>
        <end position="477"/>
    </location>
</feature>
<dbReference type="PROSITE" id="PS50887">
    <property type="entry name" value="GGDEF"/>
    <property type="match status" value="1"/>
</dbReference>
<organism evidence="4 5">
    <name type="scientific">Legionella pneumophila subsp. pascullei</name>
    <dbReference type="NCBI Taxonomy" id="91890"/>
    <lineage>
        <taxon>Bacteria</taxon>
        <taxon>Pseudomonadati</taxon>
        <taxon>Pseudomonadota</taxon>
        <taxon>Gammaproteobacteria</taxon>
        <taxon>Legionellales</taxon>
        <taxon>Legionellaceae</taxon>
        <taxon>Legionella</taxon>
    </lineage>
</organism>
<dbReference type="Gene3D" id="3.30.450.20">
    <property type="entry name" value="PAS domain"/>
    <property type="match status" value="1"/>
</dbReference>
<dbReference type="SMART" id="SM00052">
    <property type="entry name" value="EAL"/>
    <property type="match status" value="1"/>
</dbReference>
<dbReference type="Pfam" id="PF00563">
    <property type="entry name" value="EAL"/>
    <property type="match status" value="1"/>
</dbReference>
<dbReference type="SUPFAM" id="SSF53822">
    <property type="entry name" value="Periplasmic binding protein-like I"/>
    <property type="match status" value="1"/>
</dbReference>
<dbReference type="InterPro" id="IPR000160">
    <property type="entry name" value="GGDEF_dom"/>
</dbReference>
<dbReference type="SUPFAM" id="SSF55785">
    <property type="entry name" value="PYP-like sensor domain (PAS domain)"/>
    <property type="match status" value="1"/>
</dbReference>
<dbReference type="GO" id="GO:0071111">
    <property type="term" value="F:cyclic-guanylate-specific phosphodiesterase activity"/>
    <property type="evidence" value="ECO:0007669"/>
    <property type="project" value="UniProtKB-EC"/>
</dbReference>
<dbReference type="SUPFAM" id="SSF55073">
    <property type="entry name" value="Nucleotide cyclase"/>
    <property type="match status" value="1"/>
</dbReference>
<dbReference type="Pfam" id="PF00990">
    <property type="entry name" value="GGDEF"/>
    <property type="match status" value="1"/>
</dbReference>
<dbReference type="InterPro" id="IPR035919">
    <property type="entry name" value="EAL_sf"/>
</dbReference>
<dbReference type="PROSITE" id="PS50112">
    <property type="entry name" value="PAS"/>
    <property type="match status" value="1"/>
</dbReference>
<gene>
    <name evidence="4" type="primary">gmr_5</name>
    <name evidence="4" type="ORF">NCTC12272_01204</name>
</gene>
<dbReference type="SMART" id="SM00267">
    <property type="entry name" value="GGDEF"/>
    <property type="match status" value="1"/>
</dbReference>
<dbReference type="CDD" id="cd01949">
    <property type="entry name" value="GGDEF"/>
    <property type="match status" value="1"/>
</dbReference>
<evidence type="ECO:0000259" key="2">
    <source>
        <dbReference type="PROSITE" id="PS50883"/>
    </source>
</evidence>
<dbReference type="PANTHER" id="PTHR33121:SF70">
    <property type="entry name" value="SIGNALING PROTEIN YKOW"/>
    <property type="match status" value="1"/>
</dbReference>
<dbReference type="EMBL" id="LS483412">
    <property type="protein sequence ID" value="SQG90018.1"/>
    <property type="molecule type" value="Genomic_DNA"/>
</dbReference>
<dbReference type="EC" id="3.1.4.52" evidence="4"/>
<evidence type="ECO:0000259" key="3">
    <source>
        <dbReference type="PROSITE" id="PS50887"/>
    </source>
</evidence>
<dbReference type="Gene3D" id="3.40.50.2300">
    <property type="match status" value="2"/>
</dbReference>
<dbReference type="SMART" id="SM00091">
    <property type="entry name" value="PAS"/>
    <property type="match status" value="1"/>
</dbReference>
<dbReference type="Pfam" id="PF13433">
    <property type="entry name" value="Peripla_BP_5"/>
    <property type="match status" value="1"/>
</dbReference>
<evidence type="ECO:0000313" key="4">
    <source>
        <dbReference type="EMBL" id="SQG90018.1"/>
    </source>
</evidence>
<dbReference type="CDD" id="cd01948">
    <property type="entry name" value="EAL"/>
    <property type="match status" value="1"/>
</dbReference>
<dbReference type="AlphaFoldDB" id="A0AAX2IXN5"/>
<dbReference type="NCBIfam" id="TIGR00254">
    <property type="entry name" value="GGDEF"/>
    <property type="match status" value="1"/>
</dbReference>
<evidence type="ECO:0000313" key="5">
    <source>
        <dbReference type="Proteomes" id="UP000249566"/>
    </source>
</evidence>
<dbReference type="InterPro" id="IPR028082">
    <property type="entry name" value="Peripla_BP_I"/>
</dbReference>
<dbReference type="InterPro" id="IPR050706">
    <property type="entry name" value="Cyclic-di-GMP_PDE-like"/>
</dbReference>
<proteinExistence type="predicted"/>
<dbReference type="CDD" id="cd06331">
    <property type="entry name" value="PBP1_AmiC-like"/>
    <property type="match status" value="1"/>
</dbReference>
<dbReference type="Gene3D" id="3.20.20.450">
    <property type="entry name" value="EAL domain"/>
    <property type="match status" value="1"/>
</dbReference>
<keyword evidence="4" id="KW-0378">Hydrolase</keyword>
<dbReference type="InterPro" id="IPR029787">
    <property type="entry name" value="Nucleotide_cyclase"/>
</dbReference>
<dbReference type="InterPro" id="IPR043128">
    <property type="entry name" value="Rev_trsase/Diguanyl_cyclase"/>
</dbReference>
<dbReference type="SUPFAM" id="SSF141868">
    <property type="entry name" value="EAL domain-like"/>
    <property type="match status" value="1"/>
</dbReference>
<dbReference type="Pfam" id="PF13426">
    <property type="entry name" value="PAS_9"/>
    <property type="match status" value="1"/>
</dbReference>
<evidence type="ECO:0000259" key="1">
    <source>
        <dbReference type="PROSITE" id="PS50112"/>
    </source>
</evidence>
<feature type="domain" description="EAL" evidence="2">
    <location>
        <begin position="709"/>
        <end position="961"/>
    </location>
</feature>
<dbReference type="Gene3D" id="3.30.70.270">
    <property type="match status" value="1"/>
</dbReference>
<feature type="domain" description="GGDEF" evidence="3">
    <location>
        <begin position="568"/>
        <end position="700"/>
    </location>
</feature>
<dbReference type="Proteomes" id="UP000249566">
    <property type="component" value="Chromosome 1"/>
</dbReference>
<accession>A0AAX2IXN5</accession>
<dbReference type="InterPro" id="IPR001633">
    <property type="entry name" value="EAL_dom"/>
</dbReference>
<dbReference type="PANTHER" id="PTHR33121">
    <property type="entry name" value="CYCLIC DI-GMP PHOSPHODIESTERASE PDEF"/>
    <property type="match status" value="1"/>
</dbReference>
<name>A0AAX2IXN5_LEGPN</name>
<dbReference type="InterPro" id="IPR035965">
    <property type="entry name" value="PAS-like_dom_sf"/>
</dbReference>
<dbReference type="PROSITE" id="PS50883">
    <property type="entry name" value="EAL"/>
    <property type="match status" value="1"/>
</dbReference>
<dbReference type="CDD" id="cd00130">
    <property type="entry name" value="PAS"/>
    <property type="match status" value="1"/>
</dbReference>
<protein>
    <submittedName>
        <fullName evidence="4">Sensory box (GGDEF/EAL domain) regulatory protein</fullName>
        <ecNumber evidence="4">3.1.4.52</ecNumber>
    </submittedName>
</protein>
<reference evidence="4 5" key="1">
    <citation type="submission" date="2018-06" db="EMBL/GenBank/DDBJ databases">
        <authorList>
            <consortium name="Pathogen Informatics"/>
            <person name="Doyle S."/>
        </authorList>
    </citation>
    <scope>NUCLEOTIDE SEQUENCE [LARGE SCALE GENOMIC DNA]</scope>
    <source>
        <strain evidence="4 5">NCTC12272</strain>
    </source>
</reference>
<dbReference type="NCBIfam" id="TIGR00229">
    <property type="entry name" value="sensory_box"/>
    <property type="match status" value="1"/>
</dbReference>
<sequence>MCPKHRLLQEDVIRLGLMTPYSGVASIYGQEIAIAANIACLEINKKGGILGKPLELIIKDDGSMPGQAVIAASSLVDNYHCQALIGNLLSNSRLAVAYKVCFPRKIIYLNFSFYEGSIFNQYFFNFSALPNQQITKMIPYLIENFGYKFYFAGSNYEWPRGSIAAAKEIILKMKGEIIAEDYFDFGMAKPFEIASAVVKSGANIFMPFFAGIDQIAMLKAIVDEGLRDKVTVAMSHYDETMMSSMPEHYRHGFYSCNSYFMSVKTFENEFFLNELLNSPGITGLWPKGNGKISNFGEGVYLCIKAYANAINQANSFAESDVLNSLSTVQLMAPQGFVKMDERTHHAYVNCYLSKSNNDGTFSIIKSFGLIEPQIPKRYQNLHISTKEERNPHTENHFAPDTSIQLNIFKEIESILTDIPTSIIITNSQGQIIYVNKITTDKFGYNENELMGQSLFFLFSPQEREYYKNNINSFLLSKDRFNIKLGHKEMVIGYTKDGCSIFLTGSVSKRKLDQDIYLFLSLNDITKSLEEKEKYLWSATHDPLTKLINKSLMIRRINSSIQRSKKQTQLLAILYIDFLHFQFISNIFGYQTRELLITEMANRILKQLRSGDTLARFGEDRFVILCEHIKSQDEILDLSDSIINTFKHFITIKKQKIFMALNIGICFKTNEISATNLLRNAEFALYESKQGGKNKKVLFNDAIYKQLKNELALTTELQLAVQNKALSFKIQPIVFDGKERIIGGELLIRWIYKGKSIPPDLFIPIAERSGVMHEIGYWILEQGCLIQSQWQRYTHSTQTPYVSINLSSKQLEDSLFCQSVKKILRRTSANPKCIILEITESTLMEYPQTKGVIKLLMEMGFQFAIDDFGTGYSSLKQLVSVPINILKIDKCFVDNIIVHNQSLLLLKYIIKMAHLFNSKVIIEGIELKKQLELLRIHKPDGYQGYLFYKPLSILEFNSKFFT</sequence>
<dbReference type="InterPro" id="IPR000014">
    <property type="entry name" value="PAS"/>
</dbReference>